<evidence type="ECO:0000313" key="1">
    <source>
        <dbReference type="EMBL" id="EHK99665.1"/>
    </source>
</evidence>
<name>H0EP73_GLAL7</name>
<dbReference type="AlphaFoldDB" id="H0EP73"/>
<organism evidence="1 2">
    <name type="scientific">Glarea lozoyensis (strain ATCC 74030 / MF5533)</name>
    <dbReference type="NCBI Taxonomy" id="1104152"/>
    <lineage>
        <taxon>Eukaryota</taxon>
        <taxon>Fungi</taxon>
        <taxon>Dikarya</taxon>
        <taxon>Ascomycota</taxon>
        <taxon>Pezizomycotina</taxon>
        <taxon>Leotiomycetes</taxon>
        <taxon>Helotiales</taxon>
        <taxon>Helotiaceae</taxon>
        <taxon>Glarea</taxon>
    </lineage>
</organism>
<accession>H0EP73</accession>
<dbReference type="InParanoid" id="H0EP73"/>
<reference evidence="1 2" key="1">
    <citation type="journal article" date="2012" name="Eukaryot. Cell">
        <title>Genome sequence of the fungus Glarea lozoyensis: the first genome sequence of a species from the Helotiaceae family.</title>
        <authorList>
            <person name="Youssar L."/>
            <person name="Gruening B.A."/>
            <person name="Erxleben A."/>
            <person name="Guenther S."/>
            <person name="Huettel W."/>
        </authorList>
    </citation>
    <scope>NUCLEOTIDE SEQUENCE [LARGE SCALE GENOMIC DNA]</scope>
    <source>
        <strain evidence="2">ATCC 74030 / MF5533</strain>
    </source>
</reference>
<gene>
    <name evidence="1" type="ORF">M7I_4443</name>
</gene>
<evidence type="ECO:0000313" key="2">
    <source>
        <dbReference type="Proteomes" id="UP000005446"/>
    </source>
</evidence>
<comment type="caution">
    <text evidence="1">The sequence shown here is derived from an EMBL/GenBank/DDBJ whole genome shotgun (WGS) entry which is preliminary data.</text>
</comment>
<keyword evidence="2" id="KW-1185">Reference proteome</keyword>
<protein>
    <submittedName>
        <fullName evidence="1">Uncharacterized protein</fullName>
    </submittedName>
</protein>
<proteinExistence type="predicted"/>
<dbReference type="HOGENOM" id="CLU_2359933_0_0_1"/>
<dbReference type="Proteomes" id="UP000005446">
    <property type="component" value="Unassembled WGS sequence"/>
</dbReference>
<dbReference type="EMBL" id="AGUE01000109">
    <property type="protein sequence ID" value="EHK99665.1"/>
    <property type="molecule type" value="Genomic_DNA"/>
</dbReference>
<sequence>MEEVEDEEMRVEGDDVEIGEVDVEVDMVNADVGDVVEDVEEVVGTGGARIGESEEINVNLENEVELDIVVSTGVVDVDVATELVDDEPTALDTTEA</sequence>